<keyword evidence="8" id="KW-0460">Magnesium</keyword>
<evidence type="ECO:0000256" key="7">
    <source>
        <dbReference type="ARBA" id="ARBA00022801"/>
    </source>
</evidence>
<dbReference type="InterPro" id="IPR015797">
    <property type="entry name" value="NUDIX_hydrolase-like_dom_sf"/>
</dbReference>
<keyword evidence="3" id="KW-0515">Mutator protein</keyword>
<dbReference type="GO" id="GO:0044716">
    <property type="term" value="F:8-oxo-GDP phosphatase activity"/>
    <property type="evidence" value="ECO:0007669"/>
    <property type="project" value="TreeGrafter"/>
</dbReference>
<gene>
    <name evidence="14" type="ORF">ATL45_1056</name>
    <name evidence="15" type="ORF">SAMN05421805_104272</name>
</gene>
<evidence type="ECO:0000256" key="1">
    <source>
        <dbReference type="ARBA" id="ARBA00001946"/>
    </source>
</evidence>
<evidence type="ECO:0000256" key="12">
    <source>
        <dbReference type="RuleBase" id="RU003476"/>
    </source>
</evidence>
<dbReference type="Proteomes" id="UP000199398">
    <property type="component" value="Unassembled WGS sequence"/>
</dbReference>
<evidence type="ECO:0000256" key="4">
    <source>
        <dbReference type="ARBA" id="ARBA00022705"/>
    </source>
</evidence>
<comment type="similarity">
    <text evidence="2 12">Belongs to the Nudix hydrolase family.</text>
</comment>
<dbReference type="GO" id="GO:0008413">
    <property type="term" value="F:8-oxo-7,8-dihydroguanosine triphosphate pyrophosphatase activity"/>
    <property type="evidence" value="ECO:0007669"/>
    <property type="project" value="TreeGrafter"/>
</dbReference>
<dbReference type="GO" id="GO:0044715">
    <property type="term" value="F:8-oxo-dGDP phosphatase activity"/>
    <property type="evidence" value="ECO:0007669"/>
    <property type="project" value="TreeGrafter"/>
</dbReference>
<dbReference type="AlphaFoldDB" id="A0A1I4YSD3"/>
<protein>
    <recommendedName>
        <fullName evidence="11">8-oxo-dGTP diphosphatase</fullName>
        <ecNumber evidence="11">3.6.1.55</ecNumber>
    </recommendedName>
</protein>
<dbReference type="PANTHER" id="PTHR47707:SF1">
    <property type="entry name" value="NUDIX HYDROLASE FAMILY PROTEIN"/>
    <property type="match status" value="1"/>
</dbReference>
<organism evidence="15 16">
    <name type="scientific">Saccharopolyspora antimicrobica</name>
    <dbReference type="NCBI Taxonomy" id="455193"/>
    <lineage>
        <taxon>Bacteria</taxon>
        <taxon>Bacillati</taxon>
        <taxon>Actinomycetota</taxon>
        <taxon>Actinomycetes</taxon>
        <taxon>Pseudonocardiales</taxon>
        <taxon>Pseudonocardiaceae</taxon>
        <taxon>Saccharopolyspora</taxon>
    </lineage>
</organism>
<keyword evidence="6" id="KW-0227">DNA damage</keyword>
<dbReference type="InterPro" id="IPR020476">
    <property type="entry name" value="Nudix_hydrolase"/>
</dbReference>
<dbReference type="GO" id="GO:0006260">
    <property type="term" value="P:DNA replication"/>
    <property type="evidence" value="ECO:0007669"/>
    <property type="project" value="UniProtKB-KW"/>
</dbReference>
<keyword evidence="9" id="KW-0234">DNA repair</keyword>
<evidence type="ECO:0000256" key="3">
    <source>
        <dbReference type="ARBA" id="ARBA00022457"/>
    </source>
</evidence>
<dbReference type="PROSITE" id="PS00893">
    <property type="entry name" value="NUDIX_BOX"/>
    <property type="match status" value="1"/>
</dbReference>
<evidence type="ECO:0000313" key="16">
    <source>
        <dbReference type="Proteomes" id="UP000199398"/>
    </source>
</evidence>
<dbReference type="Pfam" id="PF00293">
    <property type="entry name" value="NUDIX"/>
    <property type="match status" value="1"/>
</dbReference>
<evidence type="ECO:0000256" key="6">
    <source>
        <dbReference type="ARBA" id="ARBA00022763"/>
    </source>
</evidence>
<accession>A0A1I4YSD3</accession>
<dbReference type="PANTHER" id="PTHR47707">
    <property type="entry name" value="8-OXO-DGTP DIPHOSPHATASE"/>
    <property type="match status" value="1"/>
</dbReference>
<reference evidence="14 17" key="2">
    <citation type="submission" date="2018-10" db="EMBL/GenBank/DDBJ databases">
        <title>Sequencing the genomes of 1000 actinobacteria strains.</title>
        <authorList>
            <person name="Klenk H.-P."/>
        </authorList>
    </citation>
    <scope>NUCLEOTIDE SEQUENCE [LARGE SCALE GENOMIC DNA]</scope>
    <source>
        <strain evidence="14 17">DSM 45119</strain>
    </source>
</reference>
<feature type="domain" description="Nudix hydrolase" evidence="13">
    <location>
        <begin position="17"/>
        <end position="147"/>
    </location>
</feature>
<comment type="catalytic activity">
    <reaction evidence="10">
        <text>8-oxo-dGTP + H2O = 8-oxo-dGMP + diphosphate + H(+)</text>
        <dbReference type="Rhea" id="RHEA:31575"/>
        <dbReference type="ChEBI" id="CHEBI:15377"/>
        <dbReference type="ChEBI" id="CHEBI:15378"/>
        <dbReference type="ChEBI" id="CHEBI:33019"/>
        <dbReference type="ChEBI" id="CHEBI:63224"/>
        <dbReference type="ChEBI" id="CHEBI:77896"/>
        <dbReference type="EC" id="3.6.1.55"/>
    </reaction>
</comment>
<proteinExistence type="inferred from homology"/>
<sequence length="147" mass="16404">MHLADMADLTRHDAADGVEQQIVAALIDVDGQVLLVRRCAEDSRGGEWEFPGGKVDPGEDLTTALHREVREETGLRVKEITGYLGAFDYTTKKGRFNRQHTWSVLVEPVVEVSLTEHDAYAWVAKPDEFPLGPELAEILEKYLGSEL</sequence>
<dbReference type="InterPro" id="IPR047127">
    <property type="entry name" value="MutT-like"/>
</dbReference>
<evidence type="ECO:0000259" key="13">
    <source>
        <dbReference type="PROSITE" id="PS51462"/>
    </source>
</evidence>
<dbReference type="EMBL" id="FOUP01000004">
    <property type="protein sequence ID" value="SFN40926.1"/>
    <property type="molecule type" value="Genomic_DNA"/>
</dbReference>
<dbReference type="GO" id="GO:0046872">
    <property type="term" value="F:metal ion binding"/>
    <property type="evidence" value="ECO:0007669"/>
    <property type="project" value="UniProtKB-KW"/>
</dbReference>
<dbReference type="Proteomes" id="UP000270697">
    <property type="component" value="Unassembled WGS sequence"/>
</dbReference>
<dbReference type="PRINTS" id="PR00502">
    <property type="entry name" value="NUDIXFAMILY"/>
</dbReference>
<comment type="cofactor">
    <cofactor evidence="1">
        <name>Mg(2+)</name>
        <dbReference type="ChEBI" id="CHEBI:18420"/>
    </cofactor>
</comment>
<dbReference type="InterPro" id="IPR020084">
    <property type="entry name" value="NUDIX_hydrolase_CS"/>
</dbReference>
<reference evidence="15 16" key="1">
    <citation type="submission" date="2016-10" db="EMBL/GenBank/DDBJ databases">
        <authorList>
            <person name="de Groot N.N."/>
        </authorList>
    </citation>
    <scope>NUCLEOTIDE SEQUENCE [LARGE SCALE GENOMIC DNA]</scope>
    <source>
        <strain evidence="15 16">CPCC 201259</strain>
    </source>
</reference>
<dbReference type="SUPFAM" id="SSF55811">
    <property type="entry name" value="Nudix"/>
    <property type="match status" value="1"/>
</dbReference>
<keyword evidence="17" id="KW-1185">Reference proteome</keyword>
<keyword evidence="7 12" id="KW-0378">Hydrolase</keyword>
<dbReference type="EC" id="3.6.1.55" evidence="11"/>
<evidence type="ECO:0000256" key="11">
    <source>
        <dbReference type="ARBA" id="ARBA00038905"/>
    </source>
</evidence>
<evidence type="ECO:0000256" key="2">
    <source>
        <dbReference type="ARBA" id="ARBA00005582"/>
    </source>
</evidence>
<dbReference type="EMBL" id="RBXX01000002">
    <property type="protein sequence ID" value="RKT82800.1"/>
    <property type="molecule type" value="Genomic_DNA"/>
</dbReference>
<dbReference type="STRING" id="455193.SAMN05421805_104272"/>
<evidence type="ECO:0000256" key="9">
    <source>
        <dbReference type="ARBA" id="ARBA00023204"/>
    </source>
</evidence>
<dbReference type="Gene3D" id="3.90.79.10">
    <property type="entry name" value="Nucleoside Triphosphate Pyrophosphohydrolase"/>
    <property type="match status" value="1"/>
</dbReference>
<evidence type="ECO:0000256" key="10">
    <source>
        <dbReference type="ARBA" id="ARBA00035861"/>
    </source>
</evidence>
<dbReference type="OrthoDB" id="9804442at2"/>
<keyword evidence="5" id="KW-0479">Metal-binding</keyword>
<evidence type="ECO:0000313" key="17">
    <source>
        <dbReference type="Proteomes" id="UP000270697"/>
    </source>
</evidence>
<dbReference type="InterPro" id="IPR000086">
    <property type="entry name" value="NUDIX_hydrolase_dom"/>
</dbReference>
<dbReference type="PROSITE" id="PS51462">
    <property type="entry name" value="NUDIX"/>
    <property type="match status" value="1"/>
</dbReference>
<evidence type="ECO:0000313" key="15">
    <source>
        <dbReference type="EMBL" id="SFN40926.1"/>
    </source>
</evidence>
<evidence type="ECO:0000313" key="14">
    <source>
        <dbReference type="EMBL" id="RKT82800.1"/>
    </source>
</evidence>
<name>A0A1I4YSD3_9PSEU</name>
<evidence type="ECO:0000256" key="5">
    <source>
        <dbReference type="ARBA" id="ARBA00022723"/>
    </source>
</evidence>
<evidence type="ECO:0000256" key="8">
    <source>
        <dbReference type="ARBA" id="ARBA00022842"/>
    </source>
</evidence>
<dbReference type="RefSeq" id="WP_093152207.1">
    <property type="nucleotide sequence ID" value="NZ_FOUP01000004.1"/>
</dbReference>
<dbReference type="GO" id="GO:0035539">
    <property type="term" value="F:8-oxo-7,8-dihydrodeoxyguanosine triphosphate pyrophosphatase activity"/>
    <property type="evidence" value="ECO:0007669"/>
    <property type="project" value="UniProtKB-EC"/>
</dbReference>
<dbReference type="GO" id="GO:0006281">
    <property type="term" value="P:DNA repair"/>
    <property type="evidence" value="ECO:0007669"/>
    <property type="project" value="UniProtKB-KW"/>
</dbReference>
<keyword evidence="4" id="KW-0235">DNA replication</keyword>